<evidence type="ECO:0000313" key="7">
    <source>
        <dbReference type="EMBL" id="CVK18401.1"/>
    </source>
</evidence>
<dbReference type="InterPro" id="IPR010998">
    <property type="entry name" value="Integrase_recombinase_N"/>
</dbReference>
<reference evidence="7 8" key="1">
    <citation type="submission" date="2016-01" db="EMBL/GenBank/DDBJ databases">
        <authorList>
            <person name="Brown R."/>
        </authorList>
    </citation>
    <scope>NUCLEOTIDE SEQUENCE [LARGE SCALE GENOMIC DNA]</scope>
    <source>
        <strain evidence="7">Sporomusa sphaeroides DSM 2875</strain>
    </source>
</reference>
<dbReference type="Gene3D" id="1.10.443.10">
    <property type="entry name" value="Intergrase catalytic core"/>
    <property type="match status" value="1"/>
</dbReference>
<feature type="domain" description="Core-binding (CB)" evidence="6">
    <location>
        <begin position="73"/>
        <end position="162"/>
    </location>
</feature>
<dbReference type="PROSITE" id="PS51900">
    <property type="entry name" value="CB"/>
    <property type="match status" value="1"/>
</dbReference>
<dbReference type="Proteomes" id="UP000245702">
    <property type="component" value="Unassembled WGS sequence"/>
</dbReference>
<comment type="caution">
    <text evidence="7">The sequence shown here is derived from an EMBL/GenBank/DDBJ whole genome shotgun (WGS) entry which is preliminary data.</text>
</comment>
<dbReference type="InterPro" id="IPR044068">
    <property type="entry name" value="CB"/>
</dbReference>
<dbReference type="PANTHER" id="PTHR30349">
    <property type="entry name" value="PHAGE INTEGRASE-RELATED"/>
    <property type="match status" value="1"/>
</dbReference>
<accession>A0ABM9W0L2</accession>
<gene>
    <name evidence="7" type="primary">Int-Tn_1</name>
    <name evidence="7" type="ORF">SSPH_01039</name>
</gene>
<dbReference type="RefSeq" id="WP_075756337.1">
    <property type="nucleotide sequence ID" value="NZ_CP146991.1"/>
</dbReference>
<keyword evidence="2 4" id="KW-0238">DNA-binding</keyword>
<protein>
    <submittedName>
        <fullName evidence="7">Transposase from transposon Tn916</fullName>
    </submittedName>
</protein>
<evidence type="ECO:0000256" key="1">
    <source>
        <dbReference type="ARBA" id="ARBA00022908"/>
    </source>
</evidence>
<dbReference type="SUPFAM" id="SSF56349">
    <property type="entry name" value="DNA breaking-rejoining enzymes"/>
    <property type="match status" value="1"/>
</dbReference>
<evidence type="ECO:0000256" key="3">
    <source>
        <dbReference type="ARBA" id="ARBA00023172"/>
    </source>
</evidence>
<keyword evidence="1" id="KW-0229">DNA integration</keyword>
<evidence type="ECO:0000259" key="6">
    <source>
        <dbReference type="PROSITE" id="PS51900"/>
    </source>
</evidence>
<evidence type="ECO:0000259" key="5">
    <source>
        <dbReference type="PROSITE" id="PS51898"/>
    </source>
</evidence>
<dbReference type="EMBL" id="FCOW01000004">
    <property type="protein sequence ID" value="CVK18401.1"/>
    <property type="molecule type" value="Genomic_DNA"/>
</dbReference>
<proteinExistence type="predicted"/>
<dbReference type="PROSITE" id="PS51898">
    <property type="entry name" value="TYR_RECOMBINASE"/>
    <property type="match status" value="1"/>
</dbReference>
<dbReference type="Pfam" id="PF00589">
    <property type="entry name" value="Phage_integrase"/>
    <property type="match status" value="1"/>
</dbReference>
<keyword evidence="3" id="KW-0233">DNA recombination</keyword>
<dbReference type="CDD" id="cd01189">
    <property type="entry name" value="INT_ICEBs1_C_like"/>
    <property type="match status" value="1"/>
</dbReference>
<evidence type="ECO:0000256" key="4">
    <source>
        <dbReference type="PROSITE-ProRule" id="PRU01248"/>
    </source>
</evidence>
<dbReference type="InterPro" id="IPR050090">
    <property type="entry name" value="Tyrosine_recombinase_XerCD"/>
</dbReference>
<dbReference type="Pfam" id="PF14659">
    <property type="entry name" value="Phage_int_SAM_3"/>
    <property type="match status" value="1"/>
</dbReference>
<feature type="domain" description="Tyr recombinase" evidence="5">
    <location>
        <begin position="183"/>
        <end position="387"/>
    </location>
</feature>
<dbReference type="PANTHER" id="PTHR30349:SF91">
    <property type="entry name" value="INTA PROTEIN"/>
    <property type="match status" value="1"/>
</dbReference>
<dbReference type="InterPro" id="IPR011010">
    <property type="entry name" value="DNA_brk_join_enz"/>
</dbReference>
<name>A0ABM9W0L2_9FIRM</name>
<organism evidence="7 8">
    <name type="scientific">Sporomusa sphaeroides DSM 2875</name>
    <dbReference type="NCBI Taxonomy" id="1337886"/>
    <lineage>
        <taxon>Bacteria</taxon>
        <taxon>Bacillati</taxon>
        <taxon>Bacillota</taxon>
        <taxon>Negativicutes</taxon>
        <taxon>Selenomonadales</taxon>
        <taxon>Sporomusaceae</taxon>
        <taxon>Sporomusa</taxon>
    </lineage>
</organism>
<dbReference type="Gene3D" id="1.10.150.130">
    <property type="match status" value="1"/>
</dbReference>
<dbReference type="InterPro" id="IPR013762">
    <property type="entry name" value="Integrase-like_cat_sf"/>
</dbReference>
<keyword evidence="8" id="KW-1185">Reference proteome</keyword>
<dbReference type="InterPro" id="IPR004107">
    <property type="entry name" value="Integrase_SAM-like_N"/>
</dbReference>
<evidence type="ECO:0000256" key="2">
    <source>
        <dbReference type="ARBA" id="ARBA00023125"/>
    </source>
</evidence>
<sequence length="418" mass="47435">MANSSHRGHGEGTLEWDRKRECYFVKVTYKDPMTGETKRKKLKGTQTKAASLKIGQQWLENLEGGLLPGTDKTTLWEWLERWLQDYVKQKVRVKSYDKYEGCLRCYVKPQLGNVQIGKLKSPDVQRLLNKLLNEGGKNGNGISTSTVKATRRYLSMALEQAVKAGLVIRNVVKDTIPPKLTKKEICLMTKEQVTALLCVAKQKGQVPYIVILLALSTGMRLGEIFGLQWDCVDLERGVVFVRRSLITGRKLVTGQWLQEPKTQKSKRQIPLPDKVTEELRIYKTWQEEQIAQLGDKYENNNFVVANMFGRPVDTSNFTTRHFKAMLVDAGIDRSIKFHDLRHTHATLLLLEGINPKIVQERLGHSTVTMTLDTYSHLLPDMQDTAVKALEGLFRESSTGYSVGVQTSVCIPEERRDAA</sequence>
<dbReference type="InterPro" id="IPR002104">
    <property type="entry name" value="Integrase_catalytic"/>
</dbReference>
<evidence type="ECO:0000313" key="8">
    <source>
        <dbReference type="Proteomes" id="UP000245702"/>
    </source>
</evidence>